<keyword evidence="2" id="KW-1185">Reference proteome</keyword>
<protein>
    <submittedName>
        <fullName evidence="1">Uncharacterized protein</fullName>
    </submittedName>
</protein>
<evidence type="ECO:0000313" key="2">
    <source>
        <dbReference type="Proteomes" id="UP000199263"/>
    </source>
</evidence>
<dbReference type="AlphaFoldDB" id="A0A1I1NI16"/>
<dbReference type="OrthoDB" id="7860281at2"/>
<dbReference type="Proteomes" id="UP000199263">
    <property type="component" value="Unassembled WGS sequence"/>
</dbReference>
<evidence type="ECO:0000313" key="1">
    <source>
        <dbReference type="EMBL" id="SFC97177.1"/>
    </source>
</evidence>
<reference evidence="1 2" key="1">
    <citation type="submission" date="2016-10" db="EMBL/GenBank/DDBJ databases">
        <authorList>
            <person name="de Groot N.N."/>
        </authorList>
    </citation>
    <scope>NUCLEOTIDE SEQUENCE [LARGE SCALE GENOMIC DNA]</scope>
    <source>
        <strain evidence="1 2">DSM 12992</strain>
    </source>
</reference>
<gene>
    <name evidence="1" type="ORF">SAMN05421842_11563</name>
</gene>
<organism evidence="1 2">
    <name type="scientific">Clostridium uliginosum</name>
    <dbReference type="NCBI Taxonomy" id="119641"/>
    <lineage>
        <taxon>Bacteria</taxon>
        <taxon>Bacillati</taxon>
        <taxon>Bacillota</taxon>
        <taxon>Clostridia</taxon>
        <taxon>Eubacteriales</taxon>
        <taxon>Clostridiaceae</taxon>
        <taxon>Clostridium</taxon>
    </lineage>
</organism>
<sequence length="89" mass="10552">MAKYVLRYCFELGGTCLWSVNDNAKNKFDYPIDNDELPVSKNIVDELYALEEEYHGYIDWNYPPNPSPWTTKQKLDLKKRANMVYLKLL</sequence>
<dbReference type="RefSeq" id="WP_090091638.1">
    <property type="nucleotide sequence ID" value="NZ_FOMG01000015.1"/>
</dbReference>
<name>A0A1I1NI16_9CLOT</name>
<dbReference type="EMBL" id="FOMG01000015">
    <property type="protein sequence ID" value="SFC97177.1"/>
    <property type="molecule type" value="Genomic_DNA"/>
</dbReference>
<proteinExistence type="predicted"/>
<accession>A0A1I1NI16</accession>